<dbReference type="GO" id="GO:0016567">
    <property type="term" value="P:protein ubiquitination"/>
    <property type="evidence" value="ECO:0007669"/>
    <property type="project" value="TreeGrafter"/>
</dbReference>
<evidence type="ECO:0000256" key="2">
    <source>
        <dbReference type="ARBA" id="ARBA00022771"/>
    </source>
</evidence>
<evidence type="ECO:0000256" key="1">
    <source>
        <dbReference type="ARBA" id="ARBA00022723"/>
    </source>
</evidence>
<dbReference type="PANTHER" id="PTHR45969:SF69">
    <property type="entry name" value="FINGER DOMAIN PROTEIN, PUTATIVE (AFU_ORTHOLOGUE AFUA_3G12190)-RELATED"/>
    <property type="match status" value="1"/>
</dbReference>
<evidence type="ECO:0000256" key="4">
    <source>
        <dbReference type="PROSITE-ProRule" id="PRU00175"/>
    </source>
</evidence>
<feature type="region of interest" description="Disordered" evidence="5">
    <location>
        <begin position="1"/>
        <end position="21"/>
    </location>
</feature>
<feature type="domain" description="RING-type" evidence="6">
    <location>
        <begin position="88"/>
        <end position="133"/>
    </location>
</feature>
<dbReference type="Proteomes" id="UP000070089">
    <property type="component" value="Unassembled WGS sequence"/>
</dbReference>
<evidence type="ECO:0000256" key="3">
    <source>
        <dbReference type="ARBA" id="ARBA00022833"/>
    </source>
</evidence>
<dbReference type="SMART" id="SM00184">
    <property type="entry name" value="RING"/>
    <property type="match status" value="1"/>
</dbReference>
<dbReference type="Pfam" id="PF13639">
    <property type="entry name" value="zf-RING_2"/>
    <property type="match status" value="1"/>
</dbReference>
<dbReference type="InterPro" id="IPR013083">
    <property type="entry name" value="Znf_RING/FYVE/PHD"/>
</dbReference>
<comment type="caution">
    <text evidence="7">The sequence shown here is derived from an EMBL/GenBank/DDBJ whole genome shotgun (WGS) entry which is preliminary data.</text>
</comment>
<accession>A0A132NZP2</accession>
<dbReference type="GO" id="GO:0061630">
    <property type="term" value="F:ubiquitin protein ligase activity"/>
    <property type="evidence" value="ECO:0007669"/>
    <property type="project" value="TreeGrafter"/>
</dbReference>
<keyword evidence="1" id="KW-0479">Metal-binding</keyword>
<organism evidence="7 8">
    <name type="scientific">Giardia duodenalis assemblage B</name>
    <dbReference type="NCBI Taxonomy" id="1394984"/>
    <lineage>
        <taxon>Eukaryota</taxon>
        <taxon>Metamonada</taxon>
        <taxon>Diplomonadida</taxon>
        <taxon>Hexamitidae</taxon>
        <taxon>Giardiinae</taxon>
        <taxon>Giardia</taxon>
    </lineage>
</organism>
<dbReference type="GO" id="GO:0008270">
    <property type="term" value="F:zinc ion binding"/>
    <property type="evidence" value="ECO:0007669"/>
    <property type="project" value="UniProtKB-KW"/>
</dbReference>
<dbReference type="InterPro" id="IPR001841">
    <property type="entry name" value="Znf_RING"/>
</dbReference>
<evidence type="ECO:0000259" key="6">
    <source>
        <dbReference type="PROSITE" id="PS50089"/>
    </source>
</evidence>
<name>A0A132NZP2_GIAIN</name>
<dbReference type="AlphaFoldDB" id="A0A132NZP2"/>
<dbReference type="VEuPathDB" id="GiardiaDB:QR46_0508"/>
<dbReference type="CDD" id="cd16448">
    <property type="entry name" value="RING-H2"/>
    <property type="match status" value="1"/>
</dbReference>
<dbReference type="SUPFAM" id="SSF57850">
    <property type="entry name" value="RING/U-box"/>
    <property type="match status" value="1"/>
</dbReference>
<keyword evidence="2 4" id="KW-0863">Zinc-finger</keyword>
<evidence type="ECO:0000256" key="5">
    <source>
        <dbReference type="SAM" id="MobiDB-lite"/>
    </source>
</evidence>
<dbReference type="PANTHER" id="PTHR45969">
    <property type="entry name" value="RING ZINC FINGER PROTEIN-RELATED"/>
    <property type="match status" value="1"/>
</dbReference>
<proteinExistence type="predicted"/>
<dbReference type="OrthoDB" id="9984778at2759"/>
<dbReference type="Gene3D" id="3.30.40.10">
    <property type="entry name" value="Zinc/RING finger domain, C3HC4 (zinc finger)"/>
    <property type="match status" value="1"/>
</dbReference>
<keyword evidence="3" id="KW-0862">Zinc</keyword>
<protein>
    <submittedName>
        <fullName evidence="7">Ribonuclease/ putative RING-finger domain protein</fullName>
    </submittedName>
</protein>
<gene>
    <name evidence="7" type="ORF">QR46_0508</name>
</gene>
<dbReference type="PROSITE" id="PS50089">
    <property type="entry name" value="ZF_RING_2"/>
    <property type="match status" value="1"/>
</dbReference>
<evidence type="ECO:0000313" key="8">
    <source>
        <dbReference type="Proteomes" id="UP000070089"/>
    </source>
</evidence>
<sequence>MSMFRVTSSQAQTPTSVPSASMSEDGVWCVICQASMHECESMSSMQTPSHRNVEMERISTKVSKKKLPLVVQLKPQTEPDRSATIVDCNKVRETANANPDPNDVVVLPCTHTFHRICLIRWLHYDNNSCPLCRANIDMDGPMGERRWKVKNVAIKTKCSPESIRLGLRPDGWFNIQLQIEPPPHKTIKHVRYIFHPAFSLNKLDIDTPPFDLVMKLVSNSVDLLIEVSCTDNTVFTMVHSLVKELCCRVYFDGIFNGVDSSAINGLEYFESLLDNYHRDKDYYGAAMDPPPRFTKRNKEPGNAISRFFHNMFN</sequence>
<dbReference type="EMBL" id="JXTI01000007">
    <property type="protein sequence ID" value="KWX15523.1"/>
    <property type="molecule type" value="Genomic_DNA"/>
</dbReference>
<reference evidence="7 8" key="1">
    <citation type="journal article" date="2015" name="Mol. Biochem. Parasitol.">
        <title>Identification of polymorphic genes for use in assemblage B genotyping assays through comparative genomics of multiple assemblage B Giardia duodenalis isolates.</title>
        <authorList>
            <person name="Wielinga C."/>
            <person name="Thompson R.C."/>
            <person name="Monis P."/>
            <person name="Ryan U."/>
        </authorList>
    </citation>
    <scope>NUCLEOTIDE SEQUENCE [LARGE SCALE GENOMIC DNA]</scope>
    <source>
        <strain evidence="7 8">BAH15c1</strain>
    </source>
</reference>
<evidence type="ECO:0000313" key="7">
    <source>
        <dbReference type="EMBL" id="KWX15523.1"/>
    </source>
</evidence>